<dbReference type="InterPro" id="IPR022529">
    <property type="entry name" value="DUF3530"/>
</dbReference>
<feature type="compositionally biased region" description="Low complexity" evidence="1">
    <location>
        <begin position="156"/>
        <end position="168"/>
    </location>
</feature>
<sequence length="361" mass="39972">MKLIPIISIIIFTLSSFSYAADNENAATPDQPETTTSQPSPPETPRTEPNLDSNRIQELIKNTPQETELLQLDTGKENEKLIGFYRSEGSGTSQGGIIIFPDQSTHIAWPEDMSVLSNGLADFGWYTLAIYLPQPPVQPIPERTLPTLSSFTPAAAAAEDTDAPNDTPSAAPDETPTSTDIKENTATDTSEEPYEEAVFRLGKTAISYMTTRDDLDRFIVIGIGTGASWAAQYVKKYQEEQDLRLLMINAKQPNGSLALTEILPEIKDTIIDLHQSSPISSATNSISNAPANRLRLARHKKMNNFHQSRLPATTDNWKRNNSWLLKHVRGVINTYIVKAERIERELKLNNKAPTKENAPGQ</sequence>
<feature type="chain" id="PRO_5045963448" evidence="2">
    <location>
        <begin position="21"/>
        <end position="361"/>
    </location>
</feature>
<gene>
    <name evidence="3" type="ORF">WNY58_00325</name>
</gene>
<protein>
    <submittedName>
        <fullName evidence="3">DUF3530 family protein</fullName>
    </submittedName>
</protein>
<organism evidence="3 4">
    <name type="scientific">Neptuniibacter pectenicola</name>
    <dbReference type="NCBI Taxonomy" id="1806669"/>
    <lineage>
        <taxon>Bacteria</taxon>
        <taxon>Pseudomonadati</taxon>
        <taxon>Pseudomonadota</taxon>
        <taxon>Gammaproteobacteria</taxon>
        <taxon>Oceanospirillales</taxon>
        <taxon>Oceanospirillaceae</taxon>
        <taxon>Neptuniibacter</taxon>
    </lineage>
</organism>
<comment type="caution">
    <text evidence="3">The sequence shown here is derived from an EMBL/GenBank/DDBJ whole genome shotgun (WGS) entry which is preliminary data.</text>
</comment>
<feature type="signal peptide" evidence="2">
    <location>
        <begin position="1"/>
        <end position="20"/>
    </location>
</feature>
<feature type="compositionally biased region" description="Low complexity" evidence="1">
    <location>
        <begin position="28"/>
        <end position="38"/>
    </location>
</feature>
<keyword evidence="4" id="KW-1185">Reference proteome</keyword>
<accession>A0ABU9TNK1</accession>
<feature type="region of interest" description="Disordered" evidence="1">
    <location>
        <begin position="156"/>
        <end position="192"/>
    </location>
</feature>
<keyword evidence="2" id="KW-0732">Signal</keyword>
<evidence type="ECO:0000313" key="4">
    <source>
        <dbReference type="Proteomes" id="UP001449225"/>
    </source>
</evidence>
<evidence type="ECO:0000313" key="3">
    <source>
        <dbReference type="EMBL" id="MEM5534822.1"/>
    </source>
</evidence>
<dbReference type="Proteomes" id="UP001449225">
    <property type="component" value="Unassembled WGS sequence"/>
</dbReference>
<dbReference type="Pfam" id="PF12048">
    <property type="entry name" value="DUF3530"/>
    <property type="match status" value="1"/>
</dbReference>
<dbReference type="EMBL" id="JBBMRA010000001">
    <property type="protein sequence ID" value="MEM5534822.1"/>
    <property type="molecule type" value="Genomic_DNA"/>
</dbReference>
<feature type="region of interest" description="Disordered" evidence="1">
    <location>
        <begin position="24"/>
        <end position="52"/>
    </location>
</feature>
<reference evidence="3 4" key="1">
    <citation type="submission" date="2024-03" db="EMBL/GenBank/DDBJ databases">
        <title>Community enrichment and isolation of bacterial strains for fucoidan degradation.</title>
        <authorList>
            <person name="Sichert A."/>
        </authorList>
    </citation>
    <scope>NUCLEOTIDE SEQUENCE [LARGE SCALE GENOMIC DNA]</scope>
    <source>
        <strain evidence="3 4">AS76</strain>
    </source>
</reference>
<proteinExistence type="predicted"/>
<evidence type="ECO:0000256" key="2">
    <source>
        <dbReference type="SAM" id="SignalP"/>
    </source>
</evidence>
<evidence type="ECO:0000256" key="1">
    <source>
        <dbReference type="SAM" id="MobiDB-lite"/>
    </source>
</evidence>
<dbReference type="RefSeq" id="WP_342853367.1">
    <property type="nucleotide sequence ID" value="NZ_JBBMRA010000001.1"/>
</dbReference>
<name>A0ABU9TNK1_9GAMM</name>